<dbReference type="GO" id="GO:0008146">
    <property type="term" value="F:sulfotransferase activity"/>
    <property type="evidence" value="ECO:0007669"/>
    <property type="project" value="InterPro"/>
</dbReference>
<evidence type="ECO:0000259" key="3">
    <source>
        <dbReference type="Pfam" id="PF00685"/>
    </source>
</evidence>
<proteinExistence type="predicted"/>
<dbReference type="AlphaFoldDB" id="A0A1M4UU83"/>
<evidence type="ECO:0000256" key="1">
    <source>
        <dbReference type="ARBA" id="ARBA00022679"/>
    </source>
</evidence>
<dbReference type="InterPro" id="IPR037359">
    <property type="entry name" value="NST/OST"/>
</dbReference>
<name>A0A1M4UU83_9FLAO</name>
<reference evidence="4 5" key="1">
    <citation type="submission" date="2016-11" db="EMBL/GenBank/DDBJ databases">
        <authorList>
            <person name="Jaros S."/>
            <person name="Januszkiewicz K."/>
            <person name="Wedrychowicz H."/>
        </authorList>
    </citation>
    <scope>NUCLEOTIDE SEQUENCE [LARGE SCALE GENOMIC DNA]</scope>
    <source>
        <strain evidence="4 5">DSM 25661</strain>
    </source>
</reference>
<dbReference type="SUPFAM" id="SSF52540">
    <property type="entry name" value="P-loop containing nucleoside triphosphate hydrolases"/>
    <property type="match status" value="1"/>
</dbReference>
<evidence type="ECO:0000313" key="4">
    <source>
        <dbReference type="EMBL" id="SHE60207.1"/>
    </source>
</evidence>
<dbReference type="EMBL" id="FQTW01000003">
    <property type="protein sequence ID" value="SHE60207.1"/>
    <property type="molecule type" value="Genomic_DNA"/>
</dbReference>
<accession>A0A1M4UU83</accession>
<sequence>MMMNKPNTFLIGVQKAATTSIYNWLSQHPEVCAPIAMKDISFFTRPMFYKEKGIDYLLKHYENCQEDQKIKLQGSVHYIFFEDALKRIKLFNPDAKFVLILRQPMERAISSFLYARKFNYEKLNFEDALEAEKDRMLTDDLKIKSECTYINHGFYASQINRFLKHFSKDQLKVILYDDLKTEPEKTIKGIFKFLSINSNFTPVFNKHNKTGSVKSKFLQSFLLGENKIKKTIVNKILPYVLSEEKKAKIRWKIIHLNTSNKKEDIVINQDVVEKYNALFKDDILELEKLLNRDLSNWIKAPKIN</sequence>
<dbReference type="InterPro" id="IPR027417">
    <property type="entry name" value="P-loop_NTPase"/>
</dbReference>
<gene>
    <name evidence="4" type="ORF">SAMN05444278_103105</name>
</gene>
<organism evidence="4 5">
    <name type="scientific">Psychroflexus salarius</name>
    <dbReference type="NCBI Taxonomy" id="1155689"/>
    <lineage>
        <taxon>Bacteria</taxon>
        <taxon>Pseudomonadati</taxon>
        <taxon>Bacteroidota</taxon>
        <taxon>Flavobacteriia</taxon>
        <taxon>Flavobacteriales</taxon>
        <taxon>Flavobacteriaceae</taxon>
        <taxon>Psychroflexus</taxon>
    </lineage>
</organism>
<dbReference type="PANTHER" id="PTHR10605">
    <property type="entry name" value="HEPARAN SULFATE SULFOTRANSFERASE"/>
    <property type="match status" value="1"/>
</dbReference>
<evidence type="ECO:0000313" key="5">
    <source>
        <dbReference type="Proteomes" id="UP000184462"/>
    </source>
</evidence>
<keyword evidence="5" id="KW-1185">Reference proteome</keyword>
<dbReference type="Proteomes" id="UP000184462">
    <property type="component" value="Unassembled WGS sequence"/>
</dbReference>
<protein>
    <submittedName>
        <fullName evidence="4">Sulfotransferase domain-containing protein</fullName>
    </submittedName>
</protein>
<dbReference type="Pfam" id="PF00685">
    <property type="entry name" value="Sulfotransfer_1"/>
    <property type="match status" value="1"/>
</dbReference>
<feature type="domain" description="Sulfotransferase" evidence="3">
    <location>
        <begin position="6"/>
        <end position="198"/>
    </location>
</feature>
<dbReference type="InterPro" id="IPR000863">
    <property type="entry name" value="Sulfotransferase_dom"/>
</dbReference>
<evidence type="ECO:0000256" key="2">
    <source>
        <dbReference type="ARBA" id="ARBA00023180"/>
    </source>
</evidence>
<dbReference type="Gene3D" id="3.40.50.300">
    <property type="entry name" value="P-loop containing nucleotide triphosphate hydrolases"/>
    <property type="match status" value="1"/>
</dbReference>
<keyword evidence="1 4" id="KW-0808">Transferase</keyword>
<dbReference type="PANTHER" id="PTHR10605:SF56">
    <property type="entry name" value="BIFUNCTIONAL HEPARAN SULFATE N-DEACETYLASE_N-SULFOTRANSFERASE"/>
    <property type="match status" value="1"/>
</dbReference>
<keyword evidence="2" id="KW-0325">Glycoprotein</keyword>
<dbReference type="STRING" id="1155689.SAMN05444278_103105"/>